<feature type="transmembrane region" description="Helical" evidence="2">
    <location>
        <begin position="178"/>
        <end position="198"/>
    </location>
</feature>
<evidence type="ECO:0000256" key="1">
    <source>
        <dbReference type="SAM" id="MobiDB-lite"/>
    </source>
</evidence>
<evidence type="ECO:0000313" key="3">
    <source>
        <dbReference type="EMBL" id="NDV86198.1"/>
    </source>
</evidence>
<dbReference type="AlphaFoldDB" id="A0A6L9MF03"/>
<name>A0A6L9MF03_9HYPH</name>
<feature type="region of interest" description="Disordered" evidence="1">
    <location>
        <begin position="230"/>
        <end position="276"/>
    </location>
</feature>
<proteinExistence type="predicted"/>
<accession>A0A6L9MF03</accession>
<dbReference type="Pfam" id="PF19540">
    <property type="entry name" value="DUF6064"/>
    <property type="match status" value="1"/>
</dbReference>
<gene>
    <name evidence="3" type="ORF">GTW51_05725</name>
</gene>
<sequence length="276" mass="29328">MLDDLTTYRLQDFLLFDAATYEGLFAQMNGSLWLLPAATVLAGLATLVAIRMKARAAMRIAAAVMAAAFALSATLFFLGVYATINWAAVYPAWLFFGQAGLLVVVGTLAGRLDPLVDRNSPRALVATIVTMHTLLVHPLVAFATGREFAGLEWFGLAPDPTAMAALGLLAFSRSRWRFLLALAPVLWLSVSVLTLWTLELDGQAAVLAAGSVLGIVALFLPASAKRARVSPAAQPGAAQESRPAAAETQRSARQPKQAATATLVPSAPVRSDTRRR</sequence>
<keyword evidence="2" id="KW-0472">Membrane</keyword>
<feature type="transmembrane region" description="Helical" evidence="2">
    <location>
        <begin position="90"/>
        <end position="110"/>
    </location>
</feature>
<dbReference type="RefSeq" id="WP_163042932.1">
    <property type="nucleotide sequence ID" value="NZ_JAAAMJ010000002.1"/>
</dbReference>
<evidence type="ECO:0000313" key="4">
    <source>
        <dbReference type="Proteomes" id="UP000476332"/>
    </source>
</evidence>
<organism evidence="3 4">
    <name type="scientific">Aurantimonas aggregata</name>
    <dbReference type="NCBI Taxonomy" id="2047720"/>
    <lineage>
        <taxon>Bacteria</taxon>
        <taxon>Pseudomonadati</taxon>
        <taxon>Pseudomonadota</taxon>
        <taxon>Alphaproteobacteria</taxon>
        <taxon>Hyphomicrobiales</taxon>
        <taxon>Aurantimonadaceae</taxon>
        <taxon>Aurantimonas</taxon>
    </lineage>
</organism>
<protein>
    <recommendedName>
        <fullName evidence="5">MFS transporter permease</fullName>
    </recommendedName>
</protein>
<keyword evidence="2" id="KW-1133">Transmembrane helix</keyword>
<reference evidence="3 4" key="1">
    <citation type="submission" date="2020-01" db="EMBL/GenBank/DDBJ databases">
        <title>Genomes of bacteria type strains.</title>
        <authorList>
            <person name="Chen J."/>
            <person name="Zhu S."/>
            <person name="Chen J."/>
        </authorList>
    </citation>
    <scope>NUCLEOTIDE SEQUENCE [LARGE SCALE GENOMIC DNA]</scope>
    <source>
        <strain evidence="3 4">KCTC 52919</strain>
    </source>
</reference>
<dbReference type="Proteomes" id="UP000476332">
    <property type="component" value="Unassembled WGS sequence"/>
</dbReference>
<feature type="compositionally biased region" description="Polar residues" evidence="1">
    <location>
        <begin position="248"/>
        <end position="260"/>
    </location>
</feature>
<feature type="transmembrane region" description="Helical" evidence="2">
    <location>
        <begin position="153"/>
        <end position="171"/>
    </location>
</feature>
<evidence type="ECO:0008006" key="5">
    <source>
        <dbReference type="Google" id="ProtNLM"/>
    </source>
</evidence>
<dbReference type="EMBL" id="JAAAMJ010000002">
    <property type="protein sequence ID" value="NDV86198.1"/>
    <property type="molecule type" value="Genomic_DNA"/>
</dbReference>
<feature type="transmembrane region" description="Helical" evidence="2">
    <location>
        <begin position="122"/>
        <end position="141"/>
    </location>
</feature>
<dbReference type="InterPro" id="IPR045708">
    <property type="entry name" value="DUF6064"/>
</dbReference>
<evidence type="ECO:0000256" key="2">
    <source>
        <dbReference type="SAM" id="Phobius"/>
    </source>
</evidence>
<keyword evidence="2" id="KW-0812">Transmembrane</keyword>
<feature type="transmembrane region" description="Helical" evidence="2">
    <location>
        <begin position="204"/>
        <end position="222"/>
    </location>
</feature>
<comment type="caution">
    <text evidence="3">The sequence shown here is derived from an EMBL/GenBank/DDBJ whole genome shotgun (WGS) entry which is preliminary data.</text>
</comment>
<feature type="transmembrane region" description="Helical" evidence="2">
    <location>
        <begin position="31"/>
        <end position="50"/>
    </location>
</feature>
<feature type="transmembrane region" description="Helical" evidence="2">
    <location>
        <begin position="62"/>
        <end position="84"/>
    </location>
</feature>
<keyword evidence="4" id="KW-1185">Reference proteome</keyword>